<dbReference type="Gene3D" id="3.10.20.340">
    <property type="entry name" value="ArgJ beta chain, C-terminal domain"/>
    <property type="match status" value="1"/>
</dbReference>
<dbReference type="AlphaFoldDB" id="A0A6N2YYT4"/>
<dbReference type="PANTHER" id="PTHR23100:SF0">
    <property type="entry name" value="ARGININE BIOSYNTHESIS BIFUNCTIONAL PROTEIN ARGJ, MITOCHONDRIAL"/>
    <property type="match status" value="1"/>
</dbReference>
<dbReference type="GO" id="GO:0005737">
    <property type="term" value="C:cytoplasm"/>
    <property type="evidence" value="ECO:0007669"/>
    <property type="project" value="UniProtKB-SubCell"/>
</dbReference>
<feature type="binding site" evidence="10">
    <location>
        <position position="193"/>
    </location>
    <ligand>
        <name>substrate</name>
    </ligand>
</feature>
<evidence type="ECO:0000256" key="1">
    <source>
        <dbReference type="ARBA" id="ARBA00006774"/>
    </source>
</evidence>
<organism evidence="11">
    <name type="scientific">Veillonella ratti</name>
    <dbReference type="NCBI Taxonomy" id="103892"/>
    <lineage>
        <taxon>Bacteria</taxon>
        <taxon>Bacillati</taxon>
        <taxon>Bacillota</taxon>
        <taxon>Negativicutes</taxon>
        <taxon>Veillonellales</taxon>
        <taxon>Veillonellaceae</taxon>
        <taxon>Veillonella</taxon>
    </lineage>
</organism>
<dbReference type="GO" id="GO:0006592">
    <property type="term" value="P:ornithine biosynthetic process"/>
    <property type="evidence" value="ECO:0007669"/>
    <property type="project" value="TreeGrafter"/>
</dbReference>
<dbReference type="FunFam" id="3.60.70.12:FF:000001">
    <property type="entry name" value="Arginine biosynthesis bifunctional protein ArgJ, chloroplastic"/>
    <property type="match status" value="1"/>
</dbReference>
<dbReference type="EMBL" id="CACRUX010000009">
    <property type="protein sequence ID" value="VYT70212.1"/>
    <property type="molecule type" value="Genomic_DNA"/>
</dbReference>
<evidence type="ECO:0000256" key="6">
    <source>
        <dbReference type="ARBA" id="ARBA00022813"/>
    </source>
</evidence>
<evidence type="ECO:0000256" key="3">
    <source>
        <dbReference type="ARBA" id="ARBA00022571"/>
    </source>
</evidence>
<dbReference type="GO" id="GO:0004358">
    <property type="term" value="F:L-glutamate N-acetyltransferase activity, acting on acetyl-L-ornithine as donor"/>
    <property type="evidence" value="ECO:0007669"/>
    <property type="project" value="UniProtKB-UniRule"/>
</dbReference>
<dbReference type="Pfam" id="PF01960">
    <property type="entry name" value="ArgJ"/>
    <property type="match status" value="1"/>
</dbReference>
<feature type="binding site" evidence="10">
    <location>
        <position position="156"/>
    </location>
    <ligand>
        <name>substrate</name>
    </ligand>
</feature>
<keyword evidence="7 10" id="KW-0511">Multifunctional enzyme</keyword>
<feature type="active site" description="Nucleophile" evidence="10">
    <location>
        <position position="193"/>
    </location>
</feature>
<dbReference type="PANTHER" id="PTHR23100">
    <property type="entry name" value="ARGININE BIOSYNTHESIS BIFUNCTIONAL PROTEIN ARGJ"/>
    <property type="match status" value="1"/>
</dbReference>
<dbReference type="InterPro" id="IPR002813">
    <property type="entry name" value="Arg_biosynth_ArgJ"/>
</dbReference>
<feature type="chain" id="PRO_5027185675" description="Arginine biosynthesis bifunctional protein ArgJ beta chain" evidence="10">
    <location>
        <begin position="193"/>
        <end position="406"/>
    </location>
</feature>
<evidence type="ECO:0000256" key="8">
    <source>
        <dbReference type="ARBA" id="ARBA00023315"/>
    </source>
</evidence>
<keyword evidence="10" id="KW-0963">Cytoplasm</keyword>
<accession>A0A6N2YYT4</accession>
<evidence type="ECO:0000256" key="2">
    <source>
        <dbReference type="ARBA" id="ARBA00011475"/>
    </source>
</evidence>
<dbReference type="FunFam" id="3.10.20.340:FF:000001">
    <property type="entry name" value="Arginine biosynthesis bifunctional protein ArgJ, chloroplastic"/>
    <property type="match status" value="1"/>
</dbReference>
<keyword evidence="4 10" id="KW-0028">Amino-acid biosynthesis</keyword>
<comment type="subcellular location">
    <subcellularLocation>
        <location evidence="10">Cytoplasm</location>
    </subcellularLocation>
</comment>
<dbReference type="Gene3D" id="3.60.70.12">
    <property type="entry name" value="L-amino peptidase D-ALA esterase/amidase"/>
    <property type="match status" value="1"/>
</dbReference>
<comment type="pathway">
    <text evidence="10">Amino-acid biosynthesis; L-arginine biosynthesis; L-ornithine and N-acetyl-L-glutamate from L-glutamate and N(2)-acetyl-L-ornithine (cyclic): step 1/1.</text>
</comment>
<dbReference type="NCBIfam" id="TIGR00120">
    <property type="entry name" value="ArgJ"/>
    <property type="match status" value="1"/>
</dbReference>
<protein>
    <recommendedName>
        <fullName evidence="10">Arginine biosynthesis bifunctional protein ArgJ</fullName>
    </recommendedName>
    <domain>
        <recommendedName>
            <fullName evidence="10">Glutamate N-acetyltransferase</fullName>
            <ecNumber evidence="10">2.3.1.35</ecNumber>
        </recommendedName>
        <alternativeName>
            <fullName evidence="10">Ornithine acetyltransferase</fullName>
            <shortName evidence="10">OATase</shortName>
        </alternativeName>
        <alternativeName>
            <fullName evidence="10">Ornithine transacetylase</fullName>
        </alternativeName>
    </domain>
    <domain>
        <recommendedName>
            <fullName evidence="10">Amino-acid acetyltransferase</fullName>
            <ecNumber evidence="10">2.3.1.1</ecNumber>
        </recommendedName>
        <alternativeName>
            <fullName evidence="10">N-acetylglutamate synthase</fullName>
            <shortName evidence="10">AGSase</shortName>
        </alternativeName>
    </domain>
    <component>
        <recommendedName>
            <fullName evidence="10">Arginine biosynthesis bifunctional protein ArgJ alpha chain</fullName>
        </recommendedName>
    </component>
    <component>
        <recommendedName>
            <fullName evidence="10">Arginine biosynthesis bifunctional protein ArgJ beta chain</fullName>
        </recommendedName>
    </component>
</protein>
<evidence type="ECO:0000256" key="5">
    <source>
        <dbReference type="ARBA" id="ARBA00022679"/>
    </source>
</evidence>
<dbReference type="GO" id="GO:0004042">
    <property type="term" value="F:L-glutamate N-acetyltransferase activity"/>
    <property type="evidence" value="ECO:0007669"/>
    <property type="project" value="UniProtKB-UniRule"/>
</dbReference>
<keyword evidence="3 10" id="KW-0055">Arginine biosynthesis</keyword>
<reference evidence="11" key="1">
    <citation type="submission" date="2019-11" db="EMBL/GenBank/DDBJ databases">
        <authorList>
            <person name="Feng L."/>
        </authorList>
    </citation>
    <scope>NUCLEOTIDE SEQUENCE</scope>
    <source>
        <strain evidence="11">VrattiLFYP33</strain>
    </source>
</reference>
<comment type="catalytic activity">
    <reaction evidence="9 10">
        <text>N(2)-acetyl-L-ornithine + L-glutamate = N-acetyl-L-glutamate + L-ornithine</text>
        <dbReference type="Rhea" id="RHEA:15349"/>
        <dbReference type="ChEBI" id="CHEBI:29985"/>
        <dbReference type="ChEBI" id="CHEBI:44337"/>
        <dbReference type="ChEBI" id="CHEBI:46911"/>
        <dbReference type="ChEBI" id="CHEBI:57805"/>
        <dbReference type="EC" id="2.3.1.35"/>
    </reaction>
</comment>
<dbReference type="UniPathway" id="UPA00068">
    <property type="reaction ID" value="UER00106"/>
</dbReference>
<feature type="binding site" evidence="10">
    <location>
        <position position="401"/>
    </location>
    <ligand>
        <name>substrate</name>
    </ligand>
</feature>
<feature type="site" description="Involved in the stabilization of negative charge on the oxyanion by the formation of the oxyanion hole" evidence="10">
    <location>
        <position position="120"/>
    </location>
</feature>
<comment type="similarity">
    <text evidence="1 10">Belongs to the ArgJ family.</text>
</comment>
<evidence type="ECO:0000256" key="7">
    <source>
        <dbReference type="ARBA" id="ARBA00023268"/>
    </source>
</evidence>
<evidence type="ECO:0000256" key="9">
    <source>
        <dbReference type="ARBA" id="ARBA00049439"/>
    </source>
</evidence>
<proteinExistence type="inferred from homology"/>
<keyword evidence="5 10" id="KW-0808">Transferase</keyword>
<evidence type="ECO:0000256" key="4">
    <source>
        <dbReference type="ARBA" id="ARBA00022605"/>
    </source>
</evidence>
<evidence type="ECO:0000313" key="11">
    <source>
        <dbReference type="EMBL" id="VYT70212.1"/>
    </source>
</evidence>
<dbReference type="InterPro" id="IPR016117">
    <property type="entry name" value="ArgJ-like_dom_sf"/>
</dbReference>
<dbReference type="EC" id="2.3.1.1" evidence="10"/>
<comment type="pathway">
    <text evidence="10">Amino-acid biosynthesis; L-arginine biosynthesis; N(2)-acetyl-L-ornithine from L-glutamate: step 1/4.</text>
</comment>
<feature type="site" description="Involved in the stabilization of negative charge on the oxyanion by the formation of the oxyanion hole" evidence="10">
    <location>
        <position position="119"/>
    </location>
</feature>
<sequence length="406" mass="42692">MKQTITLDTQSHGVTYAKGFEAIGIQAGLKKSGKHDLALIYTKQKAAVAGTFTQNKVAAAPVYVSKETVATGTAHAIISNSGCANACTGPQGLKDAHTMAYHTAQALACDPTDIIVGSTGIIGQQLPIHDIVKAIPNLVDSLSEDGSELAGKAILTTDTYSKTASTHFIVDGQTIHMGAIAKGSGMIRPNMATMLCYITTDIAITPTLLQKALHACVDKSFNMISVDGDMSTNDMAIILANGAAGNKPITEENEDFALFQEALMAITISLAKQIAADGEGASKFITIDIKGATDFESAKTVGMSIANSPLVKTAFFGEDPNWGRLICAAGYAGVPMNPATTVLKIGGVTIFKNGMGAVYNEATLKQIMNEHDITVTVELNEGDANATVWTCDLTYDYVKINGEYHT</sequence>
<feature type="binding site" evidence="10">
    <location>
        <position position="406"/>
    </location>
    <ligand>
        <name>substrate</name>
    </ligand>
</feature>
<name>A0A6N2YYT4_9FIRM</name>
<dbReference type="HAMAP" id="MF_01106">
    <property type="entry name" value="ArgJ"/>
    <property type="match status" value="1"/>
</dbReference>
<keyword evidence="6 10" id="KW-0068">Autocatalytic cleavage</keyword>
<comment type="catalytic activity">
    <reaction evidence="10">
        <text>L-glutamate + acetyl-CoA = N-acetyl-L-glutamate + CoA + H(+)</text>
        <dbReference type="Rhea" id="RHEA:24292"/>
        <dbReference type="ChEBI" id="CHEBI:15378"/>
        <dbReference type="ChEBI" id="CHEBI:29985"/>
        <dbReference type="ChEBI" id="CHEBI:44337"/>
        <dbReference type="ChEBI" id="CHEBI:57287"/>
        <dbReference type="ChEBI" id="CHEBI:57288"/>
        <dbReference type="EC" id="2.3.1.1"/>
    </reaction>
</comment>
<comment type="function">
    <text evidence="10">Catalyzes two activities which are involved in the cyclic version of arginine biosynthesis: the synthesis of N-acetylglutamate from glutamate and acetyl-CoA as the acetyl donor, and of ornithine by transacetylation between N(2)-acetylornithine and glutamate.</text>
</comment>
<dbReference type="RefSeq" id="WP_156703959.1">
    <property type="nucleotide sequence ID" value="NZ_CACRUX010000009.1"/>
</dbReference>
<dbReference type="SUPFAM" id="SSF56266">
    <property type="entry name" value="DmpA/ArgJ-like"/>
    <property type="match status" value="1"/>
</dbReference>
<feature type="chain" id="PRO_5027185674" description="Arginine biosynthesis bifunctional protein ArgJ alpha chain" evidence="10">
    <location>
        <begin position="1"/>
        <end position="192"/>
    </location>
</feature>
<feature type="binding site" evidence="10">
    <location>
        <position position="182"/>
    </location>
    <ligand>
        <name>substrate</name>
    </ligand>
</feature>
<evidence type="ECO:0000256" key="10">
    <source>
        <dbReference type="HAMAP-Rule" id="MF_01106"/>
    </source>
</evidence>
<feature type="site" description="Cleavage; by autolysis" evidence="10">
    <location>
        <begin position="192"/>
        <end position="193"/>
    </location>
</feature>
<dbReference type="EC" id="2.3.1.35" evidence="10"/>
<gene>
    <name evidence="10 11" type="primary">argJ</name>
    <name evidence="11" type="ORF">VRLFYP33_00318</name>
</gene>
<feature type="binding site" evidence="10">
    <location>
        <position position="279"/>
    </location>
    <ligand>
        <name>substrate</name>
    </ligand>
</feature>
<dbReference type="GO" id="GO:0006526">
    <property type="term" value="P:L-arginine biosynthetic process"/>
    <property type="evidence" value="ECO:0007669"/>
    <property type="project" value="UniProtKB-UniRule"/>
</dbReference>
<dbReference type="NCBIfam" id="NF003802">
    <property type="entry name" value="PRK05388.1"/>
    <property type="match status" value="1"/>
</dbReference>
<comment type="subunit">
    <text evidence="2 10">Heterotetramer of two alpha and two beta chains.</text>
</comment>
<keyword evidence="8 10" id="KW-0012">Acyltransferase</keyword>
<dbReference type="CDD" id="cd02152">
    <property type="entry name" value="OAT"/>
    <property type="match status" value="1"/>
</dbReference>
<dbReference type="InterPro" id="IPR042195">
    <property type="entry name" value="ArgJ_beta_C"/>
</dbReference>